<protein>
    <recommendedName>
        <fullName evidence="2">PWWP domain-containing protein</fullName>
    </recommendedName>
</protein>
<evidence type="ECO:0000313" key="3">
    <source>
        <dbReference type="EMBL" id="KAI3404207.2"/>
    </source>
</evidence>
<dbReference type="PROSITE" id="PS50812">
    <property type="entry name" value="PWWP"/>
    <property type="match status" value="1"/>
</dbReference>
<proteinExistence type="predicted"/>
<dbReference type="Pfam" id="PF08711">
    <property type="entry name" value="Med26"/>
    <property type="match status" value="1"/>
</dbReference>
<feature type="domain" description="PWWP" evidence="2">
    <location>
        <begin position="12"/>
        <end position="74"/>
    </location>
</feature>
<dbReference type="SUPFAM" id="SSF47676">
    <property type="entry name" value="Conserved domain common to transcription factors TFIIS, elongin A, CRSP70"/>
    <property type="match status" value="1"/>
</dbReference>
<dbReference type="InterPro" id="IPR017923">
    <property type="entry name" value="TFIIS_N"/>
</dbReference>
<evidence type="ECO:0000256" key="1">
    <source>
        <dbReference type="SAM" id="MobiDB-lite"/>
    </source>
</evidence>
<reference evidence="3" key="1">
    <citation type="journal article" date="2022" name="DNA Res.">
        <title>Genome analysis of five recently described species of the CUG-Ser clade uncovers Candida theae as a new hybrid lineage with pathogenic potential in the Candida parapsilosis species complex.</title>
        <authorList>
            <person name="Mixao V."/>
            <person name="Del Olmo V."/>
            <person name="Hegedusova E."/>
            <person name="Saus E."/>
            <person name="Pryszcz L."/>
            <person name="Cillingova A."/>
            <person name="Nosek J."/>
            <person name="Gabaldon T."/>
        </authorList>
    </citation>
    <scope>NUCLEOTIDE SEQUENCE</scope>
    <source>
        <strain evidence="3">CBS 10844</strain>
    </source>
</reference>
<feature type="compositionally biased region" description="Basic and acidic residues" evidence="1">
    <location>
        <begin position="363"/>
        <end position="377"/>
    </location>
</feature>
<dbReference type="SUPFAM" id="SSF63748">
    <property type="entry name" value="Tudor/PWWP/MBT"/>
    <property type="match status" value="1"/>
</dbReference>
<dbReference type="RefSeq" id="XP_049179952.1">
    <property type="nucleotide sequence ID" value="XM_049324252.1"/>
</dbReference>
<dbReference type="InterPro" id="IPR000313">
    <property type="entry name" value="PWWP_dom"/>
</dbReference>
<sequence length="621" mass="69710">MPARPTETKFKPKQLVQSKMAGYAWWPSFITPTQYIPEDVLRVQKKSTPYCVIFIPDGDFYWMSDKSIKSLSEQQVKKELEGVDSGLKERMKSLKHLRERRFMKRRAQTSAAEAFAAADGLVFDSFIEVFRDSGDEEDEDEEDDGDEGEEEQQQQQQQEEDEVEHVQGKGKQPSTFKKNKMKIKKPLSFATKEIEDEGEYGDVEDGYDSTAAAAAVVAATATASRQARRDARSNNITKTEKKKSSASSAPEPLSRSTTTNGKKRAGDDDEIAATLSDKPVKKMKAESSSEEESTSATMATSTTASAANATGAGAEISSSSIKGNKQQQQQQSVSENEKYQQLYLCRCKLQRSLIQRTSSNGSKEGDKNGDKKADEPTRDELSVARLILYRLSEFPMTKELLRKTKIHKVLKCIIRDPKLEYPESFKLHDRSIELLDKWADFITEIQNEKHAVSEKTASIPKNGNQSSGTHLVAKNGVYNNQNDESEVSGIEQSFPEIDHRVEEDEEEEKRGGDEQSTNLKNENSSEGEKESKKANGDANEGRSDEVDEASGLPEKEKEKEENEEKEEKEEKEKEEKEKEEKQSGSLDNTAEPIAPIAVQEEKETESDVKLEKEKGKDDFPQ</sequence>
<dbReference type="EMBL" id="JAHUZD010000106">
    <property type="protein sequence ID" value="KAI3404207.2"/>
    <property type="molecule type" value="Genomic_DNA"/>
</dbReference>
<feature type="compositionally biased region" description="Basic and acidic residues" evidence="1">
    <location>
        <begin position="496"/>
        <end position="513"/>
    </location>
</feature>
<dbReference type="SMART" id="SM00293">
    <property type="entry name" value="PWWP"/>
    <property type="match status" value="1"/>
</dbReference>
<dbReference type="Proteomes" id="UP001202479">
    <property type="component" value="Unassembled WGS sequence"/>
</dbReference>
<evidence type="ECO:0000259" key="2">
    <source>
        <dbReference type="PROSITE" id="PS50812"/>
    </source>
</evidence>
<feature type="region of interest" description="Disordered" evidence="1">
    <location>
        <begin position="134"/>
        <end position="205"/>
    </location>
</feature>
<gene>
    <name evidence="3" type="ORF">KGF56_002968</name>
</gene>
<dbReference type="AlphaFoldDB" id="A0AAI9SWT9"/>
<feature type="compositionally biased region" description="Polar residues" evidence="1">
    <location>
        <begin position="455"/>
        <end position="469"/>
    </location>
</feature>
<feature type="compositionally biased region" description="Basic and acidic residues" evidence="1">
    <location>
        <begin position="599"/>
        <end position="621"/>
    </location>
</feature>
<dbReference type="GeneID" id="73380585"/>
<organism evidence="3 4">
    <name type="scientific">Candida oxycetoniae</name>
    <dbReference type="NCBI Taxonomy" id="497107"/>
    <lineage>
        <taxon>Eukaryota</taxon>
        <taxon>Fungi</taxon>
        <taxon>Dikarya</taxon>
        <taxon>Ascomycota</taxon>
        <taxon>Saccharomycotina</taxon>
        <taxon>Pichiomycetes</taxon>
        <taxon>Debaryomycetaceae</taxon>
        <taxon>Candida/Lodderomyces clade</taxon>
        <taxon>Candida</taxon>
    </lineage>
</organism>
<feature type="region of interest" description="Disordered" evidence="1">
    <location>
        <begin position="220"/>
        <end position="333"/>
    </location>
</feature>
<dbReference type="InterPro" id="IPR035441">
    <property type="entry name" value="TFIIS/LEDGF_dom_sf"/>
</dbReference>
<evidence type="ECO:0000313" key="4">
    <source>
        <dbReference type="Proteomes" id="UP001202479"/>
    </source>
</evidence>
<feature type="compositionally biased region" description="Basic and acidic residues" evidence="1">
    <location>
        <begin position="568"/>
        <end position="582"/>
    </location>
</feature>
<name>A0AAI9SWT9_9ASCO</name>
<feature type="compositionally biased region" description="Basic and acidic residues" evidence="1">
    <location>
        <begin position="526"/>
        <end position="544"/>
    </location>
</feature>
<feature type="compositionally biased region" description="Acidic residues" evidence="1">
    <location>
        <begin position="134"/>
        <end position="163"/>
    </location>
</feature>
<feature type="compositionally biased region" description="Basic and acidic residues" evidence="1">
    <location>
        <begin position="278"/>
        <end position="287"/>
    </location>
</feature>
<feature type="region of interest" description="Disordered" evidence="1">
    <location>
        <begin position="356"/>
        <end position="377"/>
    </location>
</feature>
<feature type="compositionally biased region" description="Acidic residues" evidence="1">
    <location>
        <begin position="194"/>
        <end position="205"/>
    </location>
</feature>
<feature type="compositionally biased region" description="Low complexity" evidence="1">
    <location>
        <begin position="294"/>
        <end position="333"/>
    </location>
</feature>
<dbReference type="Gene3D" id="1.20.930.10">
    <property type="entry name" value="Conserved domain common to transcription factors TFIIS, elongin A, CRSP70"/>
    <property type="match status" value="1"/>
</dbReference>
<keyword evidence="4" id="KW-1185">Reference proteome</keyword>
<comment type="caution">
    <text evidence="3">The sequence shown here is derived from an EMBL/GenBank/DDBJ whole genome shotgun (WGS) entry which is preliminary data.</text>
</comment>
<dbReference type="Pfam" id="PF00855">
    <property type="entry name" value="PWWP"/>
    <property type="match status" value="1"/>
</dbReference>
<feature type="region of interest" description="Disordered" evidence="1">
    <location>
        <begin position="451"/>
        <end position="621"/>
    </location>
</feature>
<feature type="compositionally biased region" description="Basic and acidic residues" evidence="1">
    <location>
        <begin position="227"/>
        <end position="243"/>
    </location>
</feature>
<dbReference type="Gene3D" id="2.30.30.140">
    <property type="match status" value="1"/>
</dbReference>
<accession>A0AAI9SWT9</accession>
<feature type="compositionally biased region" description="Basic and acidic residues" evidence="1">
    <location>
        <begin position="553"/>
        <end position="562"/>
    </location>
</feature>